<dbReference type="InterPro" id="IPR002563">
    <property type="entry name" value="Flavin_Rdtase-like_dom"/>
</dbReference>
<dbReference type="AlphaFoldDB" id="A0AA37WJW6"/>
<dbReference type="PANTHER" id="PTHR33798:SF5">
    <property type="entry name" value="FLAVIN REDUCTASE LIKE DOMAIN-CONTAINING PROTEIN"/>
    <property type="match status" value="1"/>
</dbReference>
<comment type="caution">
    <text evidence="6">The sequence shown here is derived from an EMBL/GenBank/DDBJ whole genome shotgun (WGS) entry which is preliminary data.</text>
</comment>
<feature type="domain" description="Flavin reductase like" evidence="5">
    <location>
        <begin position="22"/>
        <end position="174"/>
    </location>
</feature>
<dbReference type="PANTHER" id="PTHR33798">
    <property type="entry name" value="FLAVOPROTEIN OXYGENASE"/>
    <property type="match status" value="1"/>
</dbReference>
<evidence type="ECO:0000256" key="1">
    <source>
        <dbReference type="ARBA" id="ARBA00001917"/>
    </source>
</evidence>
<dbReference type="EMBL" id="BSOT01000005">
    <property type="protein sequence ID" value="GLR70280.1"/>
    <property type="molecule type" value="Genomic_DNA"/>
</dbReference>
<dbReference type="RefSeq" id="WP_284216584.1">
    <property type="nucleotide sequence ID" value="NZ_BSOT01000005.1"/>
</dbReference>
<reference evidence="6" key="1">
    <citation type="journal article" date="2014" name="Int. J. Syst. Evol. Microbiol.">
        <title>Complete genome sequence of Corynebacterium casei LMG S-19264T (=DSM 44701T), isolated from a smear-ripened cheese.</title>
        <authorList>
            <consortium name="US DOE Joint Genome Institute (JGI-PGF)"/>
            <person name="Walter F."/>
            <person name="Albersmeier A."/>
            <person name="Kalinowski J."/>
            <person name="Ruckert C."/>
        </authorList>
    </citation>
    <scope>NUCLEOTIDE SEQUENCE</scope>
    <source>
        <strain evidence="6">NBRC 110023</strain>
    </source>
</reference>
<proteinExistence type="inferred from homology"/>
<dbReference type="GO" id="GO:0010181">
    <property type="term" value="F:FMN binding"/>
    <property type="evidence" value="ECO:0007669"/>
    <property type="project" value="InterPro"/>
</dbReference>
<dbReference type="Pfam" id="PF01613">
    <property type="entry name" value="Flavin_Reduct"/>
    <property type="match status" value="1"/>
</dbReference>
<dbReference type="GO" id="GO:0016646">
    <property type="term" value="F:oxidoreductase activity, acting on the CH-NH group of donors, NAD or NADP as acceptor"/>
    <property type="evidence" value="ECO:0007669"/>
    <property type="project" value="UniProtKB-ARBA"/>
</dbReference>
<name>A0AA37WJW6_9ALTE</name>
<sequence>MNINFAEYSASERYHLMTQTVIPRPIAWALTESVIDNDSVLNLAPFSYFTAVSSDPALLMLSVGKKPTCENKDTLSNVLENKKMVIHIPCAKQATAVTQSAATLAHGESELDAINSHAPDNVLTTVDFEGFQLPRLKECDIAFACDLFEVKYLDNTSQALIFVEIKHIYLNEDITSMDDKLRLKVHAEKVHPLARLGANEYAGITEPFVVQRPK</sequence>
<evidence type="ECO:0000256" key="2">
    <source>
        <dbReference type="ARBA" id="ARBA00022630"/>
    </source>
</evidence>
<keyword evidence="7" id="KW-1185">Reference proteome</keyword>
<dbReference type="InterPro" id="IPR012349">
    <property type="entry name" value="Split_barrel_FMN-bd"/>
</dbReference>
<protein>
    <recommendedName>
        <fullName evidence="5">Flavin reductase like domain-containing protein</fullName>
    </recommendedName>
</protein>
<evidence type="ECO:0000313" key="6">
    <source>
        <dbReference type="EMBL" id="GLR70280.1"/>
    </source>
</evidence>
<gene>
    <name evidence="6" type="ORF">GCM10007852_11880</name>
</gene>
<keyword evidence="2" id="KW-0285">Flavoprotein</keyword>
<organism evidence="6 7">
    <name type="scientific">Agaribacter marinus</name>
    <dbReference type="NCBI Taxonomy" id="1431249"/>
    <lineage>
        <taxon>Bacteria</taxon>
        <taxon>Pseudomonadati</taxon>
        <taxon>Pseudomonadota</taxon>
        <taxon>Gammaproteobacteria</taxon>
        <taxon>Alteromonadales</taxon>
        <taxon>Alteromonadaceae</taxon>
        <taxon>Agaribacter</taxon>
    </lineage>
</organism>
<evidence type="ECO:0000256" key="3">
    <source>
        <dbReference type="ARBA" id="ARBA00022643"/>
    </source>
</evidence>
<evidence type="ECO:0000259" key="5">
    <source>
        <dbReference type="Pfam" id="PF01613"/>
    </source>
</evidence>
<evidence type="ECO:0000313" key="7">
    <source>
        <dbReference type="Proteomes" id="UP001156601"/>
    </source>
</evidence>
<reference evidence="6" key="2">
    <citation type="submission" date="2023-01" db="EMBL/GenBank/DDBJ databases">
        <title>Draft genome sequence of Agaribacter marinus strain NBRC 110023.</title>
        <authorList>
            <person name="Sun Q."/>
            <person name="Mori K."/>
        </authorList>
    </citation>
    <scope>NUCLEOTIDE SEQUENCE</scope>
    <source>
        <strain evidence="6">NBRC 110023</strain>
    </source>
</reference>
<dbReference type="Gene3D" id="2.30.110.10">
    <property type="entry name" value="Electron Transport, Fmn-binding Protein, Chain A"/>
    <property type="match status" value="1"/>
</dbReference>
<dbReference type="Proteomes" id="UP001156601">
    <property type="component" value="Unassembled WGS sequence"/>
</dbReference>
<comment type="similarity">
    <text evidence="4">Belongs to the flavoredoxin family.</text>
</comment>
<dbReference type="SUPFAM" id="SSF50475">
    <property type="entry name" value="FMN-binding split barrel"/>
    <property type="match status" value="1"/>
</dbReference>
<accession>A0AA37WJW6</accession>
<evidence type="ECO:0000256" key="4">
    <source>
        <dbReference type="ARBA" id="ARBA00038054"/>
    </source>
</evidence>
<keyword evidence="3" id="KW-0288">FMN</keyword>
<comment type="cofactor">
    <cofactor evidence="1">
        <name>FMN</name>
        <dbReference type="ChEBI" id="CHEBI:58210"/>
    </cofactor>
</comment>